<evidence type="ECO:0000313" key="9">
    <source>
        <dbReference type="EMBL" id="PPV17324.1"/>
    </source>
</evidence>
<dbReference type="Gene3D" id="1.10.3720.10">
    <property type="entry name" value="MetI-like"/>
    <property type="match status" value="1"/>
</dbReference>
<comment type="caution">
    <text evidence="9">The sequence shown here is derived from an EMBL/GenBank/DDBJ whole genome shotgun (WGS) entry which is preliminary data.</text>
</comment>
<dbReference type="PROSITE" id="PS50928">
    <property type="entry name" value="ABC_TM1"/>
    <property type="match status" value="1"/>
</dbReference>
<organism evidence="9 10">
    <name type="scientific">Clostridium butyricum</name>
    <dbReference type="NCBI Taxonomy" id="1492"/>
    <lineage>
        <taxon>Bacteria</taxon>
        <taxon>Bacillati</taxon>
        <taxon>Bacillota</taxon>
        <taxon>Clostridia</taxon>
        <taxon>Eubacteriales</taxon>
        <taxon>Clostridiaceae</taxon>
        <taxon>Clostridium</taxon>
    </lineage>
</organism>
<dbReference type="InterPro" id="IPR000515">
    <property type="entry name" value="MetI-like"/>
</dbReference>
<dbReference type="AlphaFoldDB" id="A0A2S7FE74"/>
<feature type="transmembrane region" description="Helical" evidence="7">
    <location>
        <begin position="72"/>
        <end position="96"/>
    </location>
</feature>
<evidence type="ECO:0000313" key="10">
    <source>
        <dbReference type="Proteomes" id="UP000238081"/>
    </source>
</evidence>
<evidence type="ECO:0000256" key="2">
    <source>
        <dbReference type="ARBA" id="ARBA00022448"/>
    </source>
</evidence>
<comment type="subcellular location">
    <subcellularLocation>
        <location evidence="1 7">Cell membrane</location>
        <topology evidence="1 7">Multi-pass membrane protein</topology>
    </subcellularLocation>
</comment>
<dbReference type="EMBL" id="LRDH01000035">
    <property type="protein sequence ID" value="PPV17324.1"/>
    <property type="molecule type" value="Genomic_DNA"/>
</dbReference>
<keyword evidence="2 7" id="KW-0813">Transport</keyword>
<evidence type="ECO:0000256" key="5">
    <source>
        <dbReference type="ARBA" id="ARBA00022989"/>
    </source>
</evidence>
<dbReference type="Proteomes" id="UP000238081">
    <property type="component" value="Unassembled WGS sequence"/>
</dbReference>
<feature type="transmembrane region" description="Helical" evidence="7">
    <location>
        <begin position="192"/>
        <end position="215"/>
    </location>
</feature>
<evidence type="ECO:0000256" key="1">
    <source>
        <dbReference type="ARBA" id="ARBA00004651"/>
    </source>
</evidence>
<dbReference type="SUPFAM" id="SSF161098">
    <property type="entry name" value="MetI-like"/>
    <property type="match status" value="1"/>
</dbReference>
<dbReference type="GO" id="GO:0055085">
    <property type="term" value="P:transmembrane transport"/>
    <property type="evidence" value="ECO:0007669"/>
    <property type="project" value="InterPro"/>
</dbReference>
<keyword evidence="4 7" id="KW-0812">Transmembrane</keyword>
<dbReference type="PANTHER" id="PTHR43744">
    <property type="entry name" value="ABC TRANSPORTER PERMEASE PROTEIN MG189-RELATED-RELATED"/>
    <property type="match status" value="1"/>
</dbReference>
<feature type="transmembrane region" description="Helical" evidence="7">
    <location>
        <begin position="235"/>
        <end position="260"/>
    </location>
</feature>
<feature type="domain" description="ABC transmembrane type-1" evidence="8">
    <location>
        <begin position="68"/>
        <end position="260"/>
    </location>
</feature>
<keyword evidence="3" id="KW-1003">Cell membrane</keyword>
<feature type="transmembrane region" description="Helical" evidence="7">
    <location>
        <begin position="103"/>
        <end position="124"/>
    </location>
</feature>
<protein>
    <submittedName>
        <fullName evidence="9">Sugar ABC transporter permease</fullName>
    </submittedName>
</protein>
<proteinExistence type="inferred from homology"/>
<dbReference type="RefSeq" id="WP_027636583.1">
    <property type="nucleotide sequence ID" value="NZ_CP191154.1"/>
</dbReference>
<feature type="transmembrane region" description="Helical" evidence="7">
    <location>
        <begin position="136"/>
        <end position="153"/>
    </location>
</feature>
<sequence length="275" mass="30011">MFTKIKKSMIYIVLILLSVVCLCPFLIMMVNSTRSSQEIINSFSFIPGSSLQSNWKIMSDYFNIFNGLKNSLFISICVTALSGYFSALTAYGLAIYKFKGRNALFTTILVLMMVPAQLGLLGFYDLVNGLGLMDSYLPLIIPAIASPFTVFFLRQYILSVLPASIVEAARMDGASEISTFHRIGLPLMMPGIATMSIGTFIGSWNNYLMPLVLIVSPKKFTLPVMMGSLSASKDITANMGATYVSVAVSVIPIMIAFCFFSKYIIGSISAGGVKE</sequence>
<evidence type="ECO:0000256" key="7">
    <source>
        <dbReference type="RuleBase" id="RU363032"/>
    </source>
</evidence>
<keyword evidence="5 7" id="KW-1133">Transmembrane helix</keyword>
<comment type="similarity">
    <text evidence="7">Belongs to the binding-protein-dependent transport system permease family.</text>
</comment>
<accession>A0A2S7FE74</accession>
<evidence type="ECO:0000256" key="4">
    <source>
        <dbReference type="ARBA" id="ARBA00022692"/>
    </source>
</evidence>
<evidence type="ECO:0000259" key="8">
    <source>
        <dbReference type="PROSITE" id="PS50928"/>
    </source>
</evidence>
<dbReference type="GO" id="GO:0005886">
    <property type="term" value="C:plasma membrane"/>
    <property type="evidence" value="ECO:0007669"/>
    <property type="project" value="UniProtKB-SubCell"/>
</dbReference>
<gene>
    <name evidence="9" type="ORF">AWN73_08375</name>
</gene>
<dbReference type="PANTHER" id="PTHR43744:SF2">
    <property type="entry name" value="ARABINOOLIGOSACCHARIDES TRANSPORT SYSTEM PERMEASE PROTEIN ARAQ"/>
    <property type="match status" value="1"/>
</dbReference>
<dbReference type="Pfam" id="PF00528">
    <property type="entry name" value="BPD_transp_1"/>
    <property type="match status" value="1"/>
</dbReference>
<dbReference type="InterPro" id="IPR035906">
    <property type="entry name" value="MetI-like_sf"/>
</dbReference>
<dbReference type="CDD" id="cd06261">
    <property type="entry name" value="TM_PBP2"/>
    <property type="match status" value="1"/>
</dbReference>
<name>A0A2S7FE74_CLOBU</name>
<reference evidence="9 10" key="1">
    <citation type="submission" date="2016-01" db="EMBL/GenBank/DDBJ databases">
        <title>Characterization of the Clostridium difficile lineages that are prevalent in Hong Kong and China.</title>
        <authorList>
            <person name="Kwok J.S.-L."/>
            <person name="Lam W.-Y."/>
            <person name="Ip M."/>
            <person name="Chan T.-F."/>
            <person name="Hawkey P.M."/>
            <person name="Tsui S.K.-W."/>
        </authorList>
    </citation>
    <scope>NUCLEOTIDE SEQUENCE [LARGE SCALE GENOMIC DNA]</scope>
    <source>
        <strain evidence="9 10">300064</strain>
    </source>
</reference>
<evidence type="ECO:0000256" key="3">
    <source>
        <dbReference type="ARBA" id="ARBA00022475"/>
    </source>
</evidence>
<evidence type="ECO:0000256" key="6">
    <source>
        <dbReference type="ARBA" id="ARBA00023136"/>
    </source>
</evidence>
<keyword evidence="6 7" id="KW-0472">Membrane</keyword>